<evidence type="ECO:0000313" key="3">
    <source>
        <dbReference type="Proteomes" id="UP000318571"/>
    </source>
</evidence>
<sequence>MSSSTNKTNHGQQCQPFHSHSHSHHAPSSNEKLKRSSGGGSANGNGNGSGVGSGGGGTRDQPTIKVEHFPSSPSHNHDRSVSNSRRNSPSGSSSSSRRGSDTKEGRNQSRKNVGKSSPVSDEGGSRGRGRNQHKLGESSLGLDLQMNLQVRRKSSPCIGGLQSASLLLSNRLSGSSSPSRYKSPKDLRPQISPTIPTPHGTSSSSSAHHQHYHQRRRLSSPPNFEPRYGSGLGSCDCGLGECASGGASSGSNHSSGHGSLSQLAISGLNCSSTDMREHTLRSGHQQIQTLYAANNVTYPESISINMCNAPDDSTVQCDCGHINCPLCNLMMNLELTDPNVLK</sequence>
<feature type="compositionally biased region" description="Basic and acidic residues" evidence="1">
    <location>
        <begin position="98"/>
        <end position="107"/>
    </location>
</feature>
<feature type="compositionally biased region" description="Low complexity" evidence="1">
    <location>
        <begin position="81"/>
        <end position="97"/>
    </location>
</feature>
<feature type="compositionally biased region" description="Basic residues" evidence="1">
    <location>
        <begin position="208"/>
        <end position="218"/>
    </location>
</feature>
<accession>A0A553NYF5</accession>
<evidence type="ECO:0000313" key="2">
    <source>
        <dbReference type="EMBL" id="TRY70460.1"/>
    </source>
</evidence>
<organism evidence="2 3">
    <name type="scientific">Tigriopus californicus</name>
    <name type="common">Marine copepod</name>
    <dbReference type="NCBI Taxonomy" id="6832"/>
    <lineage>
        <taxon>Eukaryota</taxon>
        <taxon>Metazoa</taxon>
        <taxon>Ecdysozoa</taxon>
        <taxon>Arthropoda</taxon>
        <taxon>Crustacea</taxon>
        <taxon>Multicrustacea</taxon>
        <taxon>Hexanauplia</taxon>
        <taxon>Copepoda</taxon>
        <taxon>Harpacticoida</taxon>
        <taxon>Harpacticidae</taxon>
        <taxon>Tigriopus</taxon>
    </lineage>
</organism>
<comment type="caution">
    <text evidence="2">The sequence shown here is derived from an EMBL/GenBank/DDBJ whole genome shotgun (WGS) entry which is preliminary data.</text>
</comment>
<feature type="region of interest" description="Disordered" evidence="1">
    <location>
        <begin position="171"/>
        <end position="225"/>
    </location>
</feature>
<evidence type="ECO:0000256" key="1">
    <source>
        <dbReference type="SAM" id="MobiDB-lite"/>
    </source>
</evidence>
<reference evidence="2 3" key="1">
    <citation type="journal article" date="2018" name="Nat. Ecol. Evol.">
        <title>Genomic signatures of mitonuclear coevolution across populations of Tigriopus californicus.</title>
        <authorList>
            <person name="Barreto F.S."/>
            <person name="Watson E.T."/>
            <person name="Lima T.G."/>
            <person name="Willett C.S."/>
            <person name="Edmands S."/>
            <person name="Li W."/>
            <person name="Burton R.S."/>
        </authorList>
    </citation>
    <scope>NUCLEOTIDE SEQUENCE [LARGE SCALE GENOMIC DNA]</scope>
    <source>
        <strain evidence="2 3">San Diego</strain>
    </source>
</reference>
<keyword evidence="3" id="KW-1185">Reference proteome</keyword>
<protein>
    <submittedName>
        <fullName evidence="2">Uncharacterized protein</fullName>
    </submittedName>
</protein>
<feature type="compositionally biased region" description="Gly residues" evidence="1">
    <location>
        <begin position="37"/>
        <end position="58"/>
    </location>
</feature>
<dbReference type="AlphaFoldDB" id="A0A553NYF5"/>
<dbReference type="Proteomes" id="UP000318571">
    <property type="component" value="Chromosome 9"/>
</dbReference>
<gene>
    <name evidence="2" type="ORF">TCAL_17335</name>
</gene>
<dbReference type="EMBL" id="VCGU01000009">
    <property type="protein sequence ID" value="TRY70460.1"/>
    <property type="molecule type" value="Genomic_DNA"/>
</dbReference>
<name>A0A553NYF5_TIGCA</name>
<feature type="region of interest" description="Disordered" evidence="1">
    <location>
        <begin position="1"/>
        <end position="140"/>
    </location>
</feature>
<proteinExistence type="predicted"/>
<dbReference type="OrthoDB" id="6381891at2759"/>
<feature type="compositionally biased region" description="Low complexity" evidence="1">
    <location>
        <begin position="192"/>
        <end position="207"/>
    </location>
</feature>
<feature type="compositionally biased region" description="Polar residues" evidence="1">
    <location>
        <begin position="1"/>
        <end position="16"/>
    </location>
</feature>